<dbReference type="AlphaFoldDB" id="A0A0R0J615"/>
<proteinExistence type="predicted"/>
<accession>A0A0R0J615</accession>
<keyword evidence="1" id="KW-0732">Signal</keyword>
<organism evidence="2">
    <name type="scientific">Glycine max</name>
    <name type="common">Soybean</name>
    <name type="synonym">Glycine hispida</name>
    <dbReference type="NCBI Taxonomy" id="3847"/>
    <lineage>
        <taxon>Eukaryota</taxon>
        <taxon>Viridiplantae</taxon>
        <taxon>Streptophyta</taxon>
        <taxon>Embryophyta</taxon>
        <taxon>Tracheophyta</taxon>
        <taxon>Spermatophyta</taxon>
        <taxon>Magnoliopsida</taxon>
        <taxon>eudicotyledons</taxon>
        <taxon>Gunneridae</taxon>
        <taxon>Pentapetalae</taxon>
        <taxon>rosids</taxon>
        <taxon>fabids</taxon>
        <taxon>Fabales</taxon>
        <taxon>Fabaceae</taxon>
        <taxon>Papilionoideae</taxon>
        <taxon>50 kb inversion clade</taxon>
        <taxon>NPAAA clade</taxon>
        <taxon>indigoferoid/millettioid clade</taxon>
        <taxon>Phaseoleae</taxon>
        <taxon>Glycine</taxon>
        <taxon>Glycine subgen. Soja</taxon>
    </lineage>
</organism>
<keyword evidence="4" id="KW-1185">Reference proteome</keyword>
<reference evidence="3" key="2">
    <citation type="submission" date="2018-02" db="UniProtKB">
        <authorList>
            <consortium name="EnsemblPlants"/>
        </authorList>
    </citation>
    <scope>IDENTIFICATION</scope>
    <source>
        <strain evidence="3">Williams 82</strain>
    </source>
</reference>
<dbReference type="Gramene" id="KRH47960">
    <property type="protein sequence ID" value="KRH47960"/>
    <property type="gene ID" value="GLYMA_07G059100"/>
</dbReference>
<dbReference type="EMBL" id="CM000840">
    <property type="protein sequence ID" value="KRH47960.1"/>
    <property type="molecule type" value="Genomic_DNA"/>
</dbReference>
<evidence type="ECO:0000313" key="3">
    <source>
        <dbReference type="EnsemblPlants" id="KRH47960"/>
    </source>
</evidence>
<dbReference type="STRING" id="3847.A0A0R0J615"/>
<sequence length="72" mass="8501">MKLTYFCQIFLFIIIYSSSTFMTSQDSRSSNLVQIHQFPIPFDTSSLLCSPVWPTHSFILRGYYFLTRNFES</sequence>
<dbReference type="InParanoid" id="A0A0R0J615"/>
<dbReference type="Proteomes" id="UP000008827">
    <property type="component" value="Chromosome 7"/>
</dbReference>
<evidence type="ECO:0000313" key="4">
    <source>
        <dbReference type="Proteomes" id="UP000008827"/>
    </source>
</evidence>
<feature type="signal peptide" evidence="1">
    <location>
        <begin position="1"/>
        <end position="19"/>
    </location>
</feature>
<protein>
    <submittedName>
        <fullName evidence="2 3">Uncharacterized protein</fullName>
    </submittedName>
</protein>
<evidence type="ECO:0000256" key="1">
    <source>
        <dbReference type="SAM" id="SignalP"/>
    </source>
</evidence>
<name>A0A0R0J615_SOYBN</name>
<reference evidence="2 3" key="1">
    <citation type="journal article" date="2010" name="Nature">
        <title>Genome sequence of the palaeopolyploid soybean.</title>
        <authorList>
            <person name="Schmutz J."/>
            <person name="Cannon S.B."/>
            <person name="Schlueter J."/>
            <person name="Ma J."/>
            <person name="Mitros T."/>
            <person name="Nelson W."/>
            <person name="Hyten D.L."/>
            <person name="Song Q."/>
            <person name="Thelen J.J."/>
            <person name="Cheng J."/>
            <person name="Xu D."/>
            <person name="Hellsten U."/>
            <person name="May G.D."/>
            <person name="Yu Y."/>
            <person name="Sakurai T."/>
            <person name="Umezawa T."/>
            <person name="Bhattacharyya M.K."/>
            <person name="Sandhu D."/>
            <person name="Valliyodan B."/>
            <person name="Lindquist E."/>
            <person name="Peto M."/>
            <person name="Grant D."/>
            <person name="Shu S."/>
            <person name="Goodstein D."/>
            <person name="Barry K."/>
            <person name="Futrell-Griggs M."/>
            <person name="Abernathy B."/>
            <person name="Du J."/>
            <person name="Tian Z."/>
            <person name="Zhu L."/>
            <person name="Gill N."/>
            <person name="Joshi T."/>
            <person name="Libault M."/>
            <person name="Sethuraman A."/>
            <person name="Zhang X.-C."/>
            <person name="Shinozaki K."/>
            <person name="Nguyen H.T."/>
            <person name="Wing R.A."/>
            <person name="Cregan P."/>
            <person name="Specht J."/>
            <person name="Grimwood J."/>
            <person name="Rokhsar D."/>
            <person name="Stacey G."/>
            <person name="Shoemaker R.C."/>
            <person name="Jackson S.A."/>
        </authorList>
    </citation>
    <scope>NUCLEOTIDE SEQUENCE</scope>
    <source>
        <strain evidence="3">cv. Williams 82</strain>
        <tissue evidence="2">Callus</tissue>
    </source>
</reference>
<evidence type="ECO:0000313" key="2">
    <source>
        <dbReference type="EMBL" id="KRH47960.1"/>
    </source>
</evidence>
<reference evidence="2" key="3">
    <citation type="submission" date="2018-07" db="EMBL/GenBank/DDBJ databases">
        <title>WGS assembly of Glycine max.</title>
        <authorList>
            <person name="Schmutz J."/>
            <person name="Cannon S."/>
            <person name="Schlueter J."/>
            <person name="Ma J."/>
            <person name="Mitros T."/>
            <person name="Nelson W."/>
            <person name="Hyten D."/>
            <person name="Song Q."/>
            <person name="Thelen J."/>
            <person name="Cheng J."/>
            <person name="Xu D."/>
            <person name="Hellsten U."/>
            <person name="May G."/>
            <person name="Yu Y."/>
            <person name="Sakurai T."/>
            <person name="Umezawa T."/>
            <person name="Bhattacharyya M."/>
            <person name="Sandhu D."/>
            <person name="Valliyodan B."/>
            <person name="Lindquist E."/>
            <person name="Peto M."/>
            <person name="Grant D."/>
            <person name="Shu S."/>
            <person name="Goodstein D."/>
            <person name="Barry K."/>
            <person name="Futrell-Griggs M."/>
            <person name="Abernathy B."/>
            <person name="Du J."/>
            <person name="Tian Z."/>
            <person name="Zhu L."/>
            <person name="Gill N."/>
            <person name="Joshi T."/>
            <person name="Libault M."/>
            <person name="Sethuraman A."/>
            <person name="Zhang X."/>
            <person name="Shinozaki K."/>
            <person name="Nguyen H."/>
            <person name="Wing R."/>
            <person name="Cregan P."/>
            <person name="Specht J."/>
            <person name="Grimwood J."/>
            <person name="Rokhsar D."/>
            <person name="Stacey G."/>
            <person name="Shoemaker R."/>
            <person name="Jackson S."/>
        </authorList>
    </citation>
    <scope>NUCLEOTIDE SEQUENCE</scope>
    <source>
        <tissue evidence="2">Callus</tissue>
    </source>
</reference>
<dbReference type="EnsemblPlants" id="KRH47960">
    <property type="protein sequence ID" value="KRH47960"/>
    <property type="gene ID" value="GLYMA_07G059100"/>
</dbReference>
<feature type="chain" id="PRO_5014521997" evidence="1">
    <location>
        <begin position="20"/>
        <end position="72"/>
    </location>
</feature>
<gene>
    <name evidence="2" type="ORF">GLYMA_07G059100</name>
</gene>